<dbReference type="PANTHER" id="PTHR48100">
    <property type="entry name" value="BROAD-SPECIFICITY PHOSPHATASE YOR283W-RELATED"/>
    <property type="match status" value="1"/>
</dbReference>
<evidence type="ECO:0000256" key="2">
    <source>
        <dbReference type="PIRSR" id="PIRSR613078-2"/>
    </source>
</evidence>
<accession>A0A921FYB0</accession>
<evidence type="ECO:0000256" key="1">
    <source>
        <dbReference type="PIRSR" id="PIRSR613078-1"/>
    </source>
</evidence>
<dbReference type="InterPro" id="IPR029033">
    <property type="entry name" value="His_PPase_superfam"/>
</dbReference>
<reference evidence="3" key="1">
    <citation type="journal article" date="2021" name="PeerJ">
        <title>Extensive microbial diversity within the chicken gut microbiome revealed by metagenomics and culture.</title>
        <authorList>
            <person name="Gilroy R."/>
            <person name="Ravi A."/>
            <person name="Getino M."/>
            <person name="Pursley I."/>
            <person name="Horton D.L."/>
            <person name="Alikhan N.F."/>
            <person name="Baker D."/>
            <person name="Gharbi K."/>
            <person name="Hall N."/>
            <person name="Watson M."/>
            <person name="Adriaenssens E.M."/>
            <person name="Foster-Nyarko E."/>
            <person name="Jarju S."/>
            <person name="Secka A."/>
            <person name="Antonio M."/>
            <person name="Oren A."/>
            <person name="Chaudhuri R.R."/>
            <person name="La Ragione R."/>
            <person name="Hildebrand F."/>
            <person name="Pallen M.J."/>
        </authorList>
    </citation>
    <scope>NUCLEOTIDE SEQUENCE</scope>
    <source>
        <strain evidence="3">CHK171-7178</strain>
    </source>
</reference>
<comment type="caution">
    <text evidence="3">The sequence shown here is derived from an EMBL/GenBank/DDBJ whole genome shotgun (WGS) entry which is preliminary data.</text>
</comment>
<dbReference type="SUPFAM" id="SSF53254">
    <property type="entry name" value="Phosphoglycerate mutase-like"/>
    <property type="match status" value="1"/>
</dbReference>
<evidence type="ECO:0000313" key="3">
    <source>
        <dbReference type="EMBL" id="HJF31102.1"/>
    </source>
</evidence>
<sequence>MTTIGFVRHGVTAWNKEGRAQGSSDIPLDEEGIEMANRVAKRLTDEQWDIIYTSPLIRAAKTAEIIAESKPGIPLVADNRLRESGGGQIEGMTEAERVEKWGYAWRKLDLGLEQHAEVVSRGLDFIEEMTEQYPGKRILVVSHGGFIGRLIKELVPYGDLEQNLENTSLTIVELQKERNLCHLFNCTKHLQLIDDHR</sequence>
<dbReference type="InterPro" id="IPR013078">
    <property type="entry name" value="His_Pase_superF_clade-1"/>
</dbReference>
<dbReference type="Gene3D" id="3.40.50.1240">
    <property type="entry name" value="Phosphoglycerate mutase-like"/>
    <property type="match status" value="1"/>
</dbReference>
<evidence type="ECO:0000313" key="4">
    <source>
        <dbReference type="Proteomes" id="UP000698173"/>
    </source>
</evidence>
<protein>
    <submittedName>
        <fullName evidence="3">Histidine phosphatase family protein</fullName>
    </submittedName>
</protein>
<dbReference type="EMBL" id="DYWT01000083">
    <property type="protein sequence ID" value="HJF31102.1"/>
    <property type="molecule type" value="Genomic_DNA"/>
</dbReference>
<dbReference type="AlphaFoldDB" id="A0A921FYB0"/>
<dbReference type="PANTHER" id="PTHR48100:SF1">
    <property type="entry name" value="HISTIDINE PHOSPHATASE FAMILY PROTEIN-RELATED"/>
    <property type="match status" value="1"/>
</dbReference>
<reference evidence="3" key="2">
    <citation type="submission" date="2021-09" db="EMBL/GenBank/DDBJ databases">
        <authorList>
            <person name="Gilroy R."/>
        </authorList>
    </citation>
    <scope>NUCLEOTIDE SEQUENCE</scope>
    <source>
        <strain evidence="3">CHK171-7178</strain>
    </source>
</reference>
<dbReference type="Pfam" id="PF00300">
    <property type="entry name" value="His_Phos_1"/>
    <property type="match status" value="1"/>
</dbReference>
<dbReference type="Proteomes" id="UP000698173">
    <property type="component" value="Unassembled WGS sequence"/>
</dbReference>
<proteinExistence type="predicted"/>
<feature type="binding site" evidence="2">
    <location>
        <position position="58"/>
    </location>
    <ligand>
        <name>substrate</name>
    </ligand>
</feature>
<dbReference type="InterPro" id="IPR050275">
    <property type="entry name" value="PGM_Phosphatase"/>
</dbReference>
<organism evidence="3 4">
    <name type="scientific">Sporosarcina psychrophila</name>
    <name type="common">Bacillus psychrophilus</name>
    <dbReference type="NCBI Taxonomy" id="1476"/>
    <lineage>
        <taxon>Bacteria</taxon>
        <taxon>Bacillati</taxon>
        <taxon>Bacillota</taxon>
        <taxon>Bacilli</taxon>
        <taxon>Bacillales</taxon>
        <taxon>Caryophanaceae</taxon>
        <taxon>Sporosarcina</taxon>
    </lineage>
</organism>
<dbReference type="GO" id="GO:0005737">
    <property type="term" value="C:cytoplasm"/>
    <property type="evidence" value="ECO:0007669"/>
    <property type="project" value="TreeGrafter"/>
</dbReference>
<name>A0A921FYB0_SPOPS</name>
<gene>
    <name evidence="3" type="ORF">K8V56_04890</name>
</gene>
<dbReference type="CDD" id="cd07067">
    <property type="entry name" value="HP_PGM_like"/>
    <property type="match status" value="1"/>
</dbReference>
<feature type="active site" description="Proton donor/acceptor" evidence="1">
    <location>
        <position position="83"/>
    </location>
</feature>
<feature type="active site" description="Tele-phosphohistidine intermediate" evidence="1">
    <location>
        <position position="9"/>
    </location>
</feature>
<dbReference type="SMART" id="SM00855">
    <property type="entry name" value="PGAM"/>
    <property type="match status" value="1"/>
</dbReference>
<feature type="binding site" evidence="2">
    <location>
        <begin position="8"/>
        <end position="15"/>
    </location>
    <ligand>
        <name>substrate</name>
    </ligand>
</feature>
<dbReference type="GO" id="GO:0016791">
    <property type="term" value="F:phosphatase activity"/>
    <property type="evidence" value="ECO:0007669"/>
    <property type="project" value="TreeGrafter"/>
</dbReference>